<dbReference type="STRING" id="1123024.GCA_000423625_01482"/>
<dbReference type="Proteomes" id="UP000321328">
    <property type="component" value="Unassembled WGS sequence"/>
</dbReference>
<protein>
    <recommendedName>
        <fullName evidence="4">Alanine, arginine and proline rich protein</fullName>
    </recommendedName>
</protein>
<organism evidence="2 3">
    <name type="scientific">Pseudonocardia asaccharolytica DSM 44247 = NBRC 16224</name>
    <dbReference type="NCBI Taxonomy" id="1123024"/>
    <lineage>
        <taxon>Bacteria</taxon>
        <taxon>Bacillati</taxon>
        <taxon>Actinomycetota</taxon>
        <taxon>Actinomycetes</taxon>
        <taxon>Pseudonocardiales</taxon>
        <taxon>Pseudonocardiaceae</taxon>
        <taxon>Pseudonocardia</taxon>
    </lineage>
</organism>
<dbReference type="InterPro" id="IPR045596">
    <property type="entry name" value="DUF6459"/>
</dbReference>
<proteinExistence type="predicted"/>
<comment type="caution">
    <text evidence="2">The sequence shown here is derived from an EMBL/GenBank/DDBJ whole genome shotgun (WGS) entry which is preliminary data.</text>
</comment>
<dbReference type="EMBL" id="BJVI01000047">
    <property type="protein sequence ID" value="GEL19824.1"/>
    <property type="molecule type" value="Genomic_DNA"/>
</dbReference>
<evidence type="ECO:0000313" key="3">
    <source>
        <dbReference type="Proteomes" id="UP000321328"/>
    </source>
</evidence>
<feature type="compositionally biased region" description="Pro residues" evidence="1">
    <location>
        <begin position="45"/>
        <end position="54"/>
    </location>
</feature>
<gene>
    <name evidence="2" type="ORF">PA7_36610</name>
</gene>
<dbReference type="RefSeq" id="WP_147201212.1">
    <property type="nucleotide sequence ID" value="NZ_AUII01000005.1"/>
</dbReference>
<feature type="region of interest" description="Disordered" evidence="1">
    <location>
        <begin position="1"/>
        <end position="61"/>
    </location>
</feature>
<name>A0A511D858_9PSEU</name>
<evidence type="ECO:0008006" key="4">
    <source>
        <dbReference type="Google" id="ProtNLM"/>
    </source>
</evidence>
<keyword evidence="3" id="KW-1185">Reference proteome</keyword>
<reference evidence="2 3" key="1">
    <citation type="submission" date="2019-07" db="EMBL/GenBank/DDBJ databases">
        <title>Whole genome shotgun sequence of Pseudonocardia asaccharolytica NBRC 16224.</title>
        <authorList>
            <person name="Hosoyama A."/>
            <person name="Uohara A."/>
            <person name="Ohji S."/>
            <person name="Ichikawa N."/>
        </authorList>
    </citation>
    <scope>NUCLEOTIDE SEQUENCE [LARGE SCALE GENOMIC DNA]</scope>
    <source>
        <strain evidence="2 3">NBRC 16224</strain>
    </source>
</reference>
<dbReference type="Pfam" id="PF20060">
    <property type="entry name" value="DUF6459"/>
    <property type="match status" value="1"/>
</dbReference>
<dbReference type="AlphaFoldDB" id="A0A511D858"/>
<evidence type="ECO:0000313" key="2">
    <source>
        <dbReference type="EMBL" id="GEL19824.1"/>
    </source>
</evidence>
<evidence type="ECO:0000256" key="1">
    <source>
        <dbReference type="SAM" id="MobiDB-lite"/>
    </source>
</evidence>
<sequence>MTTAAVAVPRPRSPQQPRPRLRRLRHEPDPDSGGVQLALATASPASPPVPPPPQRTLEDGTARGRAAQVLQFVLETLDGRRPARHLARHVAPRVLRYVTAAAARPDLRRDRAGQLRSLRLDQPRPGAVEVAAVCRLGGRVRAMAARFELGDGGWRCTALRLG</sequence>
<dbReference type="OrthoDB" id="3579025at2"/>
<accession>A0A511D858</accession>